<reference evidence="2" key="1">
    <citation type="journal article" date="2014" name="Front. Microbiol.">
        <title>High frequency of phylogenetically diverse reductive dehalogenase-homologous genes in deep subseafloor sedimentary metagenomes.</title>
        <authorList>
            <person name="Kawai M."/>
            <person name="Futagami T."/>
            <person name="Toyoda A."/>
            <person name="Takaki Y."/>
            <person name="Nishi S."/>
            <person name="Hori S."/>
            <person name="Arai W."/>
            <person name="Tsubouchi T."/>
            <person name="Morono Y."/>
            <person name="Uchiyama I."/>
            <person name="Ito T."/>
            <person name="Fujiyama A."/>
            <person name="Inagaki F."/>
            <person name="Takami H."/>
        </authorList>
    </citation>
    <scope>NUCLEOTIDE SEQUENCE</scope>
    <source>
        <strain evidence="2">Expedition CK06-06</strain>
    </source>
</reference>
<dbReference type="SUPFAM" id="SSF53448">
    <property type="entry name" value="Nucleotide-diphospho-sugar transferases"/>
    <property type="match status" value="1"/>
</dbReference>
<name>X1IY06_9ZZZZ</name>
<sequence length="180" mass="19766">ADSMPGKEKSMVSIILPVRNEAKFISRVVRNFLDNDYPSDRMEIIVVDGCSDDGTRQELERLSKIDCRVRVIDNPDKITPVAMNLGVKAAKGEYVLMAGSHSEYAKDYLKSCIEVLERTSAGCVGGYMETLPGGRSLVARAISYATSSPFGVGRAKFRTGGGREQEVDALGVSFFRREVF</sequence>
<dbReference type="EMBL" id="BARU01044009">
    <property type="protein sequence ID" value="GAH87351.1"/>
    <property type="molecule type" value="Genomic_DNA"/>
</dbReference>
<dbReference type="GO" id="GO:0044010">
    <property type="term" value="P:single-species biofilm formation"/>
    <property type="evidence" value="ECO:0007669"/>
    <property type="project" value="TreeGrafter"/>
</dbReference>
<dbReference type="AlphaFoldDB" id="X1IY06"/>
<dbReference type="Pfam" id="PF00535">
    <property type="entry name" value="Glycos_transf_2"/>
    <property type="match status" value="1"/>
</dbReference>
<evidence type="ECO:0000313" key="2">
    <source>
        <dbReference type="EMBL" id="GAH87351.1"/>
    </source>
</evidence>
<dbReference type="PANTHER" id="PTHR43685">
    <property type="entry name" value="GLYCOSYLTRANSFERASE"/>
    <property type="match status" value="1"/>
</dbReference>
<feature type="non-terminal residue" evidence="2">
    <location>
        <position position="180"/>
    </location>
</feature>
<organism evidence="2">
    <name type="scientific">marine sediment metagenome</name>
    <dbReference type="NCBI Taxonomy" id="412755"/>
    <lineage>
        <taxon>unclassified sequences</taxon>
        <taxon>metagenomes</taxon>
        <taxon>ecological metagenomes</taxon>
    </lineage>
</organism>
<dbReference type="InterPro" id="IPR050834">
    <property type="entry name" value="Glycosyltransf_2"/>
</dbReference>
<feature type="non-terminal residue" evidence="2">
    <location>
        <position position="1"/>
    </location>
</feature>
<protein>
    <recommendedName>
        <fullName evidence="1">Glycosyltransferase 2-like domain-containing protein</fullName>
    </recommendedName>
</protein>
<feature type="domain" description="Glycosyltransferase 2-like" evidence="1">
    <location>
        <begin position="13"/>
        <end position="126"/>
    </location>
</feature>
<dbReference type="InterPro" id="IPR029044">
    <property type="entry name" value="Nucleotide-diphossugar_trans"/>
</dbReference>
<evidence type="ECO:0000259" key="1">
    <source>
        <dbReference type="Pfam" id="PF00535"/>
    </source>
</evidence>
<dbReference type="InterPro" id="IPR001173">
    <property type="entry name" value="Glyco_trans_2-like"/>
</dbReference>
<gene>
    <name evidence="2" type="ORF">S03H2_67271</name>
</gene>
<comment type="caution">
    <text evidence="2">The sequence shown here is derived from an EMBL/GenBank/DDBJ whole genome shotgun (WGS) entry which is preliminary data.</text>
</comment>
<dbReference type="PANTHER" id="PTHR43685:SF2">
    <property type="entry name" value="GLYCOSYLTRANSFERASE 2-LIKE DOMAIN-CONTAINING PROTEIN"/>
    <property type="match status" value="1"/>
</dbReference>
<dbReference type="Gene3D" id="3.90.550.10">
    <property type="entry name" value="Spore Coat Polysaccharide Biosynthesis Protein SpsA, Chain A"/>
    <property type="match status" value="1"/>
</dbReference>
<accession>X1IY06</accession>
<proteinExistence type="predicted"/>